<accession>A0A4R6M5V8</accession>
<dbReference type="InterPro" id="IPR047610">
    <property type="entry name" value="ImuA_translesion"/>
</dbReference>
<dbReference type="RefSeq" id="WP_133504249.1">
    <property type="nucleotide sequence ID" value="NZ_SNXC01000013.1"/>
</dbReference>
<dbReference type="SUPFAM" id="SSF52540">
    <property type="entry name" value="P-loop containing nucleoside triphosphate hydrolases"/>
    <property type="match status" value="1"/>
</dbReference>
<dbReference type="Gene3D" id="3.40.50.300">
    <property type="entry name" value="P-loop containing nucleotide triphosphate hydrolases"/>
    <property type="match status" value="1"/>
</dbReference>
<dbReference type="AlphaFoldDB" id="A0A4R6M5V8"/>
<dbReference type="Proteomes" id="UP000294656">
    <property type="component" value="Unassembled WGS sequence"/>
</dbReference>
<proteinExistence type="predicted"/>
<comment type="caution">
    <text evidence="1">The sequence shown here is derived from an EMBL/GenBank/DDBJ whole genome shotgun (WGS) entry which is preliminary data.</text>
</comment>
<name>A0A4R6M5V8_9GAMM</name>
<dbReference type="InterPro" id="IPR027417">
    <property type="entry name" value="P-loop_NTPase"/>
</dbReference>
<dbReference type="InterPro" id="IPR017166">
    <property type="entry name" value="UCP037290"/>
</dbReference>
<evidence type="ECO:0000313" key="1">
    <source>
        <dbReference type="EMBL" id="TDO96741.1"/>
    </source>
</evidence>
<gene>
    <name evidence="1" type="ORF">DFP79_2509</name>
</gene>
<protein>
    <submittedName>
        <fullName evidence="1">Protein ImuA</fullName>
    </submittedName>
</protein>
<reference evidence="1 2" key="1">
    <citation type="submission" date="2019-03" db="EMBL/GenBank/DDBJ databases">
        <title>Genomic Encyclopedia of Type Strains, Phase III (KMG-III): the genomes of soil and plant-associated and newly described type strains.</title>
        <authorList>
            <person name="Whitman W."/>
        </authorList>
    </citation>
    <scope>NUCLEOTIDE SEQUENCE [LARGE SCALE GENOMIC DNA]</scope>
    <source>
        <strain evidence="1 2">CECT 7378</strain>
    </source>
</reference>
<evidence type="ECO:0000313" key="2">
    <source>
        <dbReference type="Proteomes" id="UP000294656"/>
    </source>
</evidence>
<dbReference type="PIRSF" id="PIRSF037290">
    <property type="entry name" value="UCP037290"/>
    <property type="match status" value="1"/>
</dbReference>
<dbReference type="NCBIfam" id="NF033429">
    <property type="entry name" value="ImuA_translesion"/>
    <property type="match status" value="1"/>
</dbReference>
<dbReference type="OrthoDB" id="9811176at2"/>
<keyword evidence="2" id="KW-1185">Reference proteome</keyword>
<organism evidence="1 2">
    <name type="scientific">Marinomonas balearica</name>
    <dbReference type="NCBI Taxonomy" id="491947"/>
    <lineage>
        <taxon>Bacteria</taxon>
        <taxon>Pseudomonadati</taxon>
        <taxon>Pseudomonadota</taxon>
        <taxon>Gammaproteobacteria</taxon>
        <taxon>Oceanospirillales</taxon>
        <taxon>Oceanospirillaceae</taxon>
        <taxon>Marinomonas</taxon>
    </lineage>
</organism>
<dbReference type="EMBL" id="SNXC01000013">
    <property type="protein sequence ID" value="TDO96741.1"/>
    <property type="molecule type" value="Genomic_DNA"/>
</dbReference>
<sequence length="228" mass="25629">MHSPSLNSLSNKGLIWRGNTSPIPVEQKEEKLSTGFDKIDALLNSNGWPSGDVIEVLISQPGIGELSLFTPWLKRASQDKKVAFINPPFIPNATLLELQGIESQQLWLINTSSEKDALWAQYQCLKSGLCCAVFMWHPVKADMANTRKLQLAAKNSNTLGIAYRSEKAANQSTLFPYRMHLKSNKDEIEVRFLKRRGGWETRPIAISTQPNKSQFRRLAEHQPTLSAL</sequence>